<comment type="caution">
    <text evidence="1">The sequence shown here is derived from an EMBL/GenBank/DDBJ whole genome shotgun (WGS) entry which is preliminary data.</text>
</comment>
<name>A0ACC5YTB3_9TELE</name>
<dbReference type="Proteomes" id="UP000830395">
    <property type="component" value="Chromosome 12"/>
</dbReference>
<organism evidence="1 2">
    <name type="scientific">Pangasius djambal</name>
    <dbReference type="NCBI Taxonomy" id="1691987"/>
    <lineage>
        <taxon>Eukaryota</taxon>
        <taxon>Metazoa</taxon>
        <taxon>Chordata</taxon>
        <taxon>Craniata</taxon>
        <taxon>Vertebrata</taxon>
        <taxon>Euteleostomi</taxon>
        <taxon>Actinopterygii</taxon>
        <taxon>Neopterygii</taxon>
        <taxon>Teleostei</taxon>
        <taxon>Ostariophysi</taxon>
        <taxon>Siluriformes</taxon>
        <taxon>Pangasiidae</taxon>
        <taxon>Pangasius</taxon>
    </lineage>
</organism>
<evidence type="ECO:0000313" key="2">
    <source>
        <dbReference type="Proteomes" id="UP000830395"/>
    </source>
</evidence>
<reference evidence="1" key="1">
    <citation type="submission" date="2020-02" db="EMBL/GenBank/DDBJ databases">
        <title>Genome sequencing of the panga catfish, Pangasius djambal.</title>
        <authorList>
            <person name="Wen M."/>
            <person name="Zahm M."/>
            <person name="Roques C."/>
            <person name="Cabau C."/>
            <person name="Klopp C."/>
            <person name="Donnadieu C."/>
            <person name="Jouanno E."/>
            <person name="Avarre J.-C."/>
            <person name="Campet M."/>
            <person name="Ha T."/>
            <person name="Dugue R."/>
            <person name="Lampietro C."/>
            <person name="Louis A."/>
            <person name="Herpin A."/>
            <person name="Echchiki A."/>
            <person name="Berthelot C."/>
            <person name="Parey E."/>
            <person name="Roest-Crollius H."/>
            <person name="Braasch I."/>
            <person name="Postlethwait J.H."/>
            <person name="Bobe J."/>
            <person name="Montfort J."/>
            <person name="Bouchez O."/>
            <person name="Begum T."/>
            <person name="Schartl M."/>
            <person name="Gustiano R."/>
            <person name="Guiguen Y."/>
        </authorList>
    </citation>
    <scope>NUCLEOTIDE SEQUENCE</scope>
    <source>
        <strain evidence="1">Pdj_M5554</strain>
    </source>
</reference>
<gene>
    <name evidence="1" type="ORF">PDJAM_G00033630</name>
</gene>
<protein>
    <submittedName>
        <fullName evidence="1">Uncharacterized protein</fullName>
    </submittedName>
</protein>
<keyword evidence="2" id="KW-1185">Reference proteome</keyword>
<evidence type="ECO:0000313" key="1">
    <source>
        <dbReference type="EMBL" id="MCJ8738266.1"/>
    </source>
</evidence>
<sequence length="1515" mass="172776">MEGSESAINRFGRAIWTVWGYLTGSVGRYLRPEVTNEEAHNVRFKQEDTVPISKGHELKVKEEEKERIETKTSERRTREDLQYPGVRVRAAAVQWEKGNIAHDGHEVKDKSKHTCTSSEGTDKKSQTKKDNENTLDNNSGSRKTHSNQFTEQEDSPAYTDADIKNQARTGSEEADLNVEKSETHQEQTKKPEENDETEEEPIKSEFIDQGLLAKEADLNVEVSDSSQEQKRKSEEEEEEKIMRREFDETEEEPIKSEFIDQGLLAKEADLNVEMSDSSQEQKRKSEEEEKIMRREFDETEEEPIKSEFIDQGLLAKEADLNVEMSDSSQEQRRKSEEESVSALMRRANDEAEEEPIKSEFIDQGLLTKEVDLNVERNENSQEQRRKQEKEEKDINDAVMRRANDETGEELIKSKFMEQGLLAKEADLNVERNEDNQQQRKKEEEECVDEIMKKENDETEEEPIKSEFIDQGLLAKEADLNVERSESSQEQRRKLDEEGLVEMMRRENDEPGEEPIESKFIEWGLLAKEADLNVEREENNQEQRTKQEEEEECVDEIKKRENDETEEEPIKSEFTDQGLLPKEADLNVERGESSQEQRMKPEEEDIIEIIRRENDEPGEEPIKSRFTERGLLAKEADLNVERNENDQEQRRKPEEGEEGVDEILRREYDETEEDPIKSEFIEQGLLAKEADLNVERNEDSQEQRNKSKEEEGDVDEISRREYERETEEEPLKGRFIDQGLNPEEQASVCGMGDTAVVSQGTTEHENEASKSQMVDEGLFIQLASTWEGRDPLNDSLKLEEEMTENALLLREKEVIEDNNEETKQEAVGKLKDGYHEEFSVCEQFTGTDIVEEQKVCDTEMEETLKQTEVTDRNVDTECQLLETAQIENAEMYKKVSEPSRMFEDEDNNLAVTIKMQQLEQSNEEQKAISEVPLNVDFGQLDDTAHDHNVPQRPAVVTKQDVEGFITRPETRTGNKTETVETTSKFRAEVAAVAVKKSAERESSLHEQPIDREEVAVQEIMSQCLLEQGSLLEESADTRINEMSLLEAPFSQSIKSVPLEQLDDSAVEYVDEMQSSSLQELDECSSKAELKVEAKSSSPEQTAECEIPFVENTCDKSILDETLLEDQINQDECTVQDSTAEASAHKLQIGLSEALYLPERESEQETLEMQRDSQKDTEEQEKTGEAETGSLDEIKDVTSCLGVVEEIAKETEDSKWELLREMEAPEGKEHKSELESHEETSESNMNVDELLNDTWECEKELVAEMTDIETMVVSTGGEMESVKKMEEPITEEEKDKCQLVFSESEASKEISKEHEEKVEHGESVVDSKEDVEERGRPGLKRGFEKMAGDNDEDKPGVLTDLLLPSQASSLDFTVQKSKIAVKNPLVRPPKDPRTLINMASVEPLTPPHPSQPSFLKKSHLEGPSVPSKGVIGFKLPGLGAGFPALRKTEAGRKIRDGEDSESVTSQKSDSGSQPADDNVKQETSPPKPKWTPPRQPGMGSPLMMAELKSKLKKPVKE</sequence>
<dbReference type="EMBL" id="CM040986">
    <property type="protein sequence ID" value="MCJ8738266.1"/>
    <property type="molecule type" value="Genomic_DNA"/>
</dbReference>
<proteinExistence type="predicted"/>
<accession>A0ACC5YTB3</accession>